<evidence type="ECO:0000313" key="8">
    <source>
        <dbReference type="Proteomes" id="UP000199337"/>
    </source>
</evidence>
<dbReference type="EMBL" id="FOOX01000002">
    <property type="protein sequence ID" value="SFG10048.1"/>
    <property type="molecule type" value="Genomic_DNA"/>
</dbReference>
<proteinExistence type="inferred from homology"/>
<dbReference type="Gene3D" id="3.30.465.10">
    <property type="match status" value="1"/>
</dbReference>
<dbReference type="InterPro" id="IPR006094">
    <property type="entry name" value="Oxid_FAD_bind_N"/>
</dbReference>
<dbReference type="InterPro" id="IPR051914">
    <property type="entry name" value="FAD-linked_OxidoTrans_Type4"/>
</dbReference>
<dbReference type="GO" id="GO:0016491">
    <property type="term" value="F:oxidoreductase activity"/>
    <property type="evidence" value="ECO:0007669"/>
    <property type="project" value="UniProtKB-KW"/>
</dbReference>
<dbReference type="RefSeq" id="WP_092468707.1">
    <property type="nucleotide sequence ID" value="NZ_FOOX01000002.1"/>
</dbReference>
<dbReference type="SUPFAM" id="SSF56176">
    <property type="entry name" value="FAD-binding/transporter-associated domain-like"/>
    <property type="match status" value="1"/>
</dbReference>
<sequence length="456" mass="48850">MKTDELAREIAADIGTDKVTTAPEDLVCYAYDCSIYTSKPDIVVRAESKLDIARVLKIANNKKVPVIARGAATSNCGAVIPTTGGIILDMLGMDKIIEIDEDNFIVVCEPGVVTAVLQAEVEKRGLFYPPDPQGLNMSTIGGNVATGAGGPRAVKYGTTRDYVLSLETIIADGSILRTGGKFVKDVSGYNLTQLLVGSEGTLGVFTEIGVKLLPLPEARKTVLCTFASLDDASIAVTEILRSKVIPSMLELLDKTSVQLIQNYMDAGYPTDAEAILLIEVDGSKADVESQVVTVKNVCMSCRAGEIRIAGTRAEEESIWAGRKSGFAALSAYRPVVIPEDATVPRSRLPEMIRQVQAIAKKYDMLLPTFGHAGDGNAHPHICINPGTAELEKAKKIKDEIYREALKLGGTITGEHGVGMVKRHLAKLQHGDKALELMAGIKKAFDPNNILNPGKAF</sequence>
<gene>
    <name evidence="7" type="ORF">SAMN05660649_00672</name>
</gene>
<comment type="similarity">
    <text evidence="2">Belongs to the FAD-binding oxidoreductase/transferase type 4 family.</text>
</comment>
<evidence type="ECO:0000259" key="6">
    <source>
        <dbReference type="PROSITE" id="PS51387"/>
    </source>
</evidence>
<dbReference type="InterPro" id="IPR016169">
    <property type="entry name" value="FAD-bd_PCMH_sub2"/>
</dbReference>
<dbReference type="InterPro" id="IPR016166">
    <property type="entry name" value="FAD-bd_PCMH"/>
</dbReference>
<dbReference type="InterPro" id="IPR016171">
    <property type="entry name" value="Vanillyl_alc_oxidase_C-sub2"/>
</dbReference>
<keyword evidence="4" id="KW-0274">FAD</keyword>
<dbReference type="InterPro" id="IPR036318">
    <property type="entry name" value="FAD-bd_PCMH-like_sf"/>
</dbReference>
<evidence type="ECO:0000256" key="2">
    <source>
        <dbReference type="ARBA" id="ARBA00008000"/>
    </source>
</evidence>
<dbReference type="PANTHER" id="PTHR42934">
    <property type="entry name" value="GLYCOLATE OXIDASE SUBUNIT GLCD"/>
    <property type="match status" value="1"/>
</dbReference>
<dbReference type="STRING" id="341036.SAMN05660649_00672"/>
<evidence type="ECO:0000313" key="7">
    <source>
        <dbReference type="EMBL" id="SFG10048.1"/>
    </source>
</evidence>
<dbReference type="AlphaFoldDB" id="A0A1I2P1W1"/>
<comment type="cofactor">
    <cofactor evidence="1">
        <name>FAD</name>
        <dbReference type="ChEBI" id="CHEBI:57692"/>
    </cofactor>
</comment>
<dbReference type="Pfam" id="PF02913">
    <property type="entry name" value="FAD-oxidase_C"/>
    <property type="match status" value="1"/>
</dbReference>
<keyword evidence="3" id="KW-0285">Flavoprotein</keyword>
<dbReference type="PROSITE" id="PS51387">
    <property type="entry name" value="FAD_PCMH"/>
    <property type="match status" value="1"/>
</dbReference>
<dbReference type="Gene3D" id="3.30.70.2740">
    <property type="match status" value="1"/>
</dbReference>
<dbReference type="OrthoDB" id="9767256at2"/>
<dbReference type="FunFam" id="1.10.45.10:FF:000001">
    <property type="entry name" value="D-lactate dehydrogenase mitochondrial"/>
    <property type="match status" value="1"/>
</dbReference>
<accession>A0A1I2P1W1</accession>
<dbReference type="Proteomes" id="UP000199337">
    <property type="component" value="Unassembled WGS sequence"/>
</dbReference>
<dbReference type="GO" id="GO:0071949">
    <property type="term" value="F:FAD binding"/>
    <property type="evidence" value="ECO:0007669"/>
    <property type="project" value="InterPro"/>
</dbReference>
<dbReference type="PANTHER" id="PTHR42934:SF2">
    <property type="entry name" value="GLYCOLATE OXIDASE SUBUNIT GLCD"/>
    <property type="match status" value="1"/>
</dbReference>
<evidence type="ECO:0000256" key="4">
    <source>
        <dbReference type="ARBA" id="ARBA00022827"/>
    </source>
</evidence>
<dbReference type="FunFam" id="3.30.70.2740:FF:000001">
    <property type="entry name" value="D-lactate dehydrogenase mitochondrial"/>
    <property type="match status" value="1"/>
</dbReference>
<keyword evidence="8" id="KW-1185">Reference proteome</keyword>
<dbReference type="Gene3D" id="1.10.45.10">
    <property type="entry name" value="Vanillyl-alcohol Oxidase, Chain A, domain 4"/>
    <property type="match status" value="1"/>
</dbReference>
<organism evidence="7 8">
    <name type="scientific">Desulfotruncus arcticus DSM 17038</name>
    <dbReference type="NCBI Taxonomy" id="1121424"/>
    <lineage>
        <taxon>Bacteria</taxon>
        <taxon>Bacillati</taxon>
        <taxon>Bacillota</taxon>
        <taxon>Clostridia</taxon>
        <taxon>Eubacteriales</taxon>
        <taxon>Desulfallaceae</taxon>
        <taxon>Desulfotruncus</taxon>
    </lineage>
</organism>
<evidence type="ECO:0000256" key="5">
    <source>
        <dbReference type="ARBA" id="ARBA00023002"/>
    </source>
</evidence>
<protein>
    <submittedName>
        <fullName evidence="7">Glycolate oxidase</fullName>
    </submittedName>
</protein>
<evidence type="ECO:0000256" key="3">
    <source>
        <dbReference type="ARBA" id="ARBA00022630"/>
    </source>
</evidence>
<dbReference type="SUPFAM" id="SSF55103">
    <property type="entry name" value="FAD-linked oxidases, C-terminal domain"/>
    <property type="match status" value="1"/>
</dbReference>
<dbReference type="InterPro" id="IPR004113">
    <property type="entry name" value="FAD-bd_oxidored_4_C"/>
</dbReference>
<name>A0A1I2P1W1_9FIRM</name>
<dbReference type="InterPro" id="IPR016164">
    <property type="entry name" value="FAD-linked_Oxase-like_C"/>
</dbReference>
<dbReference type="Pfam" id="PF01565">
    <property type="entry name" value="FAD_binding_4"/>
    <property type="match status" value="1"/>
</dbReference>
<reference evidence="8" key="1">
    <citation type="submission" date="2016-10" db="EMBL/GenBank/DDBJ databases">
        <authorList>
            <person name="Varghese N."/>
            <person name="Submissions S."/>
        </authorList>
    </citation>
    <scope>NUCLEOTIDE SEQUENCE [LARGE SCALE GENOMIC DNA]</scope>
    <source>
        <strain evidence="8">DSM 17038</strain>
    </source>
</reference>
<feature type="domain" description="FAD-binding PCMH-type" evidence="6">
    <location>
        <begin position="36"/>
        <end position="215"/>
    </location>
</feature>
<keyword evidence="5" id="KW-0560">Oxidoreductase</keyword>
<evidence type="ECO:0000256" key="1">
    <source>
        <dbReference type="ARBA" id="ARBA00001974"/>
    </source>
</evidence>